<protein>
    <submittedName>
        <fullName evidence="2">Uncharacterized protein</fullName>
    </submittedName>
</protein>
<comment type="caution">
    <text evidence="2">The sequence shown here is derived from an EMBL/GenBank/DDBJ whole genome shotgun (WGS) entry which is preliminary data.</text>
</comment>
<feature type="region of interest" description="Disordered" evidence="1">
    <location>
        <begin position="40"/>
        <end position="69"/>
    </location>
</feature>
<dbReference type="EMBL" id="JAWHQM010000001">
    <property type="protein sequence ID" value="KAK5624405.1"/>
    <property type="molecule type" value="Genomic_DNA"/>
</dbReference>
<feature type="compositionally biased region" description="Basic and acidic residues" evidence="1">
    <location>
        <begin position="58"/>
        <end position="69"/>
    </location>
</feature>
<dbReference type="AlphaFoldDB" id="A0AAN7U334"/>
<evidence type="ECO:0000256" key="1">
    <source>
        <dbReference type="SAM" id="MobiDB-lite"/>
    </source>
</evidence>
<keyword evidence="3" id="KW-1185">Reference proteome</keyword>
<evidence type="ECO:0000313" key="3">
    <source>
        <dbReference type="Proteomes" id="UP001305414"/>
    </source>
</evidence>
<evidence type="ECO:0000313" key="2">
    <source>
        <dbReference type="EMBL" id="KAK5624405.1"/>
    </source>
</evidence>
<accession>A0AAN7U334</accession>
<dbReference type="Proteomes" id="UP001305414">
    <property type="component" value="Unassembled WGS sequence"/>
</dbReference>
<proteinExistence type="predicted"/>
<gene>
    <name evidence="2" type="ORF">RRF57_000121</name>
</gene>
<reference evidence="2 3" key="1">
    <citation type="submission" date="2023-10" db="EMBL/GenBank/DDBJ databases">
        <title>Draft genome sequence of Xylaria bambusicola isolate GMP-LS, the root and basal stem rot pathogen of sugarcane in Indonesia.</title>
        <authorList>
            <person name="Selvaraj P."/>
            <person name="Muralishankar V."/>
            <person name="Muruganantham S."/>
            <person name="Sp S."/>
            <person name="Haryani S."/>
            <person name="Lau K.J.X."/>
            <person name="Naqvi N.I."/>
        </authorList>
    </citation>
    <scope>NUCLEOTIDE SEQUENCE [LARGE SCALE GENOMIC DNA]</scope>
    <source>
        <strain evidence="2">GMP-LS</strain>
    </source>
</reference>
<name>A0AAN7U334_9PEZI</name>
<organism evidence="2 3">
    <name type="scientific">Xylaria bambusicola</name>
    <dbReference type="NCBI Taxonomy" id="326684"/>
    <lineage>
        <taxon>Eukaryota</taxon>
        <taxon>Fungi</taxon>
        <taxon>Dikarya</taxon>
        <taxon>Ascomycota</taxon>
        <taxon>Pezizomycotina</taxon>
        <taxon>Sordariomycetes</taxon>
        <taxon>Xylariomycetidae</taxon>
        <taxon>Xylariales</taxon>
        <taxon>Xylariaceae</taxon>
        <taxon>Xylaria</taxon>
    </lineage>
</organism>
<sequence>MGALNFRKGVNVMHLDIKAILLNEAKQFLRVARELLPRTNVSEQRRPHQAHVLGRQARNGDGRDGARGIAEGDHAALERDALETQVERRFPHAVEDGHAPLASC</sequence>